<dbReference type="HAMAP" id="MF_00658">
    <property type="entry name" value="23SrRNA_methyltr_H"/>
    <property type="match status" value="1"/>
</dbReference>
<dbReference type="SUPFAM" id="SSF75217">
    <property type="entry name" value="alpha/beta knot"/>
    <property type="match status" value="1"/>
</dbReference>
<dbReference type="GeneID" id="82150799"/>
<evidence type="ECO:0000313" key="7">
    <source>
        <dbReference type="Proteomes" id="UP000297635"/>
    </source>
</evidence>
<protein>
    <recommendedName>
        <fullName evidence="5">Ribosomal RNA large subunit methyltransferase H</fullName>
        <ecNumber evidence="5">2.1.1.177</ecNumber>
    </recommendedName>
    <alternativeName>
        <fullName evidence="5">23S rRNA (pseudouridine1915-N3)-methyltransferase</fullName>
    </alternativeName>
    <alternativeName>
        <fullName evidence="5">23S rRNA m3Psi1915 methyltransferase</fullName>
    </alternativeName>
    <alternativeName>
        <fullName evidence="5">rRNA (pseudouridine-N3-)-methyltransferase RlmH</fullName>
    </alternativeName>
</protein>
<comment type="subunit">
    <text evidence="5">Homodimer.</text>
</comment>
<gene>
    <name evidence="5 6" type="primary">rlmH</name>
    <name evidence="6" type="ORF">EZ315_13455</name>
</gene>
<dbReference type="Proteomes" id="UP000297635">
    <property type="component" value="Unassembled WGS sequence"/>
</dbReference>
<keyword evidence="3 5" id="KW-0949">S-adenosyl-L-methionine</keyword>
<feature type="binding site" evidence="5">
    <location>
        <begin position="124"/>
        <end position="129"/>
    </location>
    <ligand>
        <name>S-adenosyl-L-methionine</name>
        <dbReference type="ChEBI" id="CHEBI:59789"/>
    </ligand>
</feature>
<dbReference type="NCBIfam" id="NF000990">
    <property type="entry name" value="PRK00103.2-4"/>
    <property type="match status" value="1"/>
</dbReference>
<dbReference type="EMBL" id="SJSA01000002">
    <property type="protein sequence ID" value="TGG36833.1"/>
    <property type="molecule type" value="Genomic_DNA"/>
</dbReference>
<sequence>MKIVLIAVGRTSTQYIADATSEFLKRVNRYAPMDIVIIPDLKSTRGITEEVQKQKEGAGIMASLQPGDHVCLLDERGIEMTSREFATMIDRRMNQGLKRLVFVIGGPYGFSQEVYSRADSKMSLSRMTFTHEMVRLFFVEQVYRAMTILRGEPYHHD</sequence>
<dbReference type="PANTHER" id="PTHR33603:SF1">
    <property type="entry name" value="RIBOSOMAL RNA LARGE SUBUNIT METHYLTRANSFERASE H"/>
    <property type="match status" value="1"/>
</dbReference>
<dbReference type="InterPro" id="IPR029028">
    <property type="entry name" value="Alpha/beta_knot_MTases"/>
</dbReference>
<accession>A0A4Z0V694</accession>
<dbReference type="AlphaFoldDB" id="A0A4Z0V694"/>
<dbReference type="Gene3D" id="3.40.1280.10">
    <property type="match status" value="1"/>
</dbReference>
<proteinExistence type="inferred from homology"/>
<comment type="similarity">
    <text evidence="4 5">Belongs to the RNA methyltransferase RlmH family.</text>
</comment>
<comment type="function">
    <text evidence="5">Specifically methylates the pseudouridine at position 1915 (m3Psi1915) in 23S rRNA.</text>
</comment>
<dbReference type="EC" id="2.1.1.177" evidence="5"/>
<reference evidence="6 7" key="1">
    <citation type="submission" date="2019-02" db="EMBL/GenBank/DDBJ databases">
        <title>Isolation and identification of novel species under the genus Muribaculum.</title>
        <authorList>
            <person name="Miyake S."/>
            <person name="Ding Y."/>
            <person name="Low A."/>
            <person name="Soh M."/>
            <person name="Seedorf H."/>
        </authorList>
    </citation>
    <scope>NUCLEOTIDE SEQUENCE [LARGE SCALE GENOMIC DNA]</scope>
    <source>
        <strain evidence="6 7">TLL-A3</strain>
    </source>
</reference>
<dbReference type="GO" id="GO:0070038">
    <property type="term" value="F:rRNA (pseudouridine-N3-)-methyltransferase activity"/>
    <property type="evidence" value="ECO:0007669"/>
    <property type="project" value="UniProtKB-UniRule"/>
</dbReference>
<dbReference type="RefSeq" id="WP_135472542.1">
    <property type="nucleotide sequence ID" value="NZ_CASJDB010000032.1"/>
</dbReference>
<evidence type="ECO:0000256" key="3">
    <source>
        <dbReference type="ARBA" id="ARBA00022691"/>
    </source>
</evidence>
<dbReference type="InterPro" id="IPR029026">
    <property type="entry name" value="tRNA_m1G_MTases_N"/>
</dbReference>
<name>A0A4Z0V694_9BACT</name>
<organism evidence="6 7">
    <name type="scientific">Duncaniella freteri</name>
    <dbReference type="NCBI Taxonomy" id="2530391"/>
    <lineage>
        <taxon>Bacteria</taxon>
        <taxon>Pseudomonadati</taxon>
        <taxon>Bacteroidota</taxon>
        <taxon>Bacteroidia</taxon>
        <taxon>Bacteroidales</taxon>
        <taxon>Muribaculaceae</taxon>
        <taxon>Duncaniella</taxon>
    </lineage>
</organism>
<keyword evidence="2 5" id="KW-0808">Transferase</keyword>
<dbReference type="InterPro" id="IPR003742">
    <property type="entry name" value="RlmH-like"/>
</dbReference>
<dbReference type="Pfam" id="PF02590">
    <property type="entry name" value="SPOUT_MTase"/>
    <property type="match status" value="1"/>
</dbReference>
<evidence type="ECO:0000313" key="6">
    <source>
        <dbReference type="EMBL" id="TGG36833.1"/>
    </source>
</evidence>
<evidence type="ECO:0000256" key="2">
    <source>
        <dbReference type="ARBA" id="ARBA00022679"/>
    </source>
</evidence>
<feature type="binding site" evidence="5">
    <location>
        <position position="73"/>
    </location>
    <ligand>
        <name>S-adenosyl-L-methionine</name>
        <dbReference type="ChEBI" id="CHEBI:59789"/>
    </ligand>
</feature>
<dbReference type="CDD" id="cd18081">
    <property type="entry name" value="RlmH-like"/>
    <property type="match status" value="1"/>
</dbReference>
<keyword evidence="5" id="KW-0963">Cytoplasm</keyword>
<keyword evidence="1 5" id="KW-0489">Methyltransferase</keyword>
<comment type="catalytic activity">
    <reaction evidence="5">
        <text>pseudouridine(1915) in 23S rRNA + S-adenosyl-L-methionine = N(3)-methylpseudouridine(1915) in 23S rRNA + S-adenosyl-L-homocysteine + H(+)</text>
        <dbReference type="Rhea" id="RHEA:42752"/>
        <dbReference type="Rhea" id="RHEA-COMP:10221"/>
        <dbReference type="Rhea" id="RHEA-COMP:10222"/>
        <dbReference type="ChEBI" id="CHEBI:15378"/>
        <dbReference type="ChEBI" id="CHEBI:57856"/>
        <dbReference type="ChEBI" id="CHEBI:59789"/>
        <dbReference type="ChEBI" id="CHEBI:65314"/>
        <dbReference type="ChEBI" id="CHEBI:74486"/>
        <dbReference type="EC" id="2.1.1.177"/>
    </reaction>
</comment>
<dbReference type="PIRSF" id="PIRSF004505">
    <property type="entry name" value="MT_bac"/>
    <property type="match status" value="1"/>
</dbReference>
<dbReference type="GO" id="GO:0005737">
    <property type="term" value="C:cytoplasm"/>
    <property type="evidence" value="ECO:0007669"/>
    <property type="project" value="UniProtKB-SubCell"/>
</dbReference>
<keyword evidence="7" id="KW-1185">Reference proteome</keyword>
<dbReference type="PANTHER" id="PTHR33603">
    <property type="entry name" value="METHYLTRANSFERASE"/>
    <property type="match status" value="1"/>
</dbReference>
<evidence type="ECO:0000256" key="4">
    <source>
        <dbReference type="ARBA" id="ARBA00038303"/>
    </source>
</evidence>
<evidence type="ECO:0000256" key="5">
    <source>
        <dbReference type="HAMAP-Rule" id="MF_00658"/>
    </source>
</evidence>
<feature type="binding site" evidence="5">
    <location>
        <position position="105"/>
    </location>
    <ligand>
        <name>S-adenosyl-L-methionine</name>
        <dbReference type="ChEBI" id="CHEBI:59789"/>
    </ligand>
</feature>
<keyword evidence="5" id="KW-0698">rRNA processing</keyword>
<evidence type="ECO:0000256" key="1">
    <source>
        <dbReference type="ARBA" id="ARBA00022603"/>
    </source>
</evidence>
<comment type="caution">
    <text evidence="6">The sequence shown here is derived from an EMBL/GenBank/DDBJ whole genome shotgun (WGS) entry which is preliminary data.</text>
</comment>
<comment type="subcellular location">
    <subcellularLocation>
        <location evidence="5">Cytoplasm</location>
    </subcellularLocation>
</comment>